<reference evidence="2 3" key="1">
    <citation type="submission" date="2019-07" db="EMBL/GenBank/DDBJ databases">
        <title>Genomic Encyclopedia of Type Strains, Phase I: the one thousand microbial genomes (KMG-I) project.</title>
        <authorList>
            <person name="Kyrpides N."/>
        </authorList>
    </citation>
    <scope>NUCLEOTIDE SEQUENCE [LARGE SCALE GENOMIC DNA]</scope>
    <source>
        <strain evidence="2 3">DSM 13558</strain>
    </source>
</reference>
<dbReference type="Gene3D" id="1.20.58.300">
    <property type="entry name" value="FlgN-like"/>
    <property type="match status" value="1"/>
</dbReference>
<dbReference type="InterPro" id="IPR007809">
    <property type="entry name" value="FlgN-like"/>
</dbReference>
<evidence type="ECO:0000313" key="2">
    <source>
        <dbReference type="EMBL" id="TWH78754.1"/>
    </source>
</evidence>
<sequence length="152" mass="17983">MKTLYEILRESAELYSNFLELEYKKYEFIIKDDTLSLDETVAKEQAFYMKMRGLEQKRIAYIEKIGMKDKTLAEIIELSNETDKAILNEAYDELNRLITEVKKISDLCKLVIEVRLRRIDRAMNKLGHKENTYSNEDVKNNNTKSFLLSKKI</sequence>
<dbReference type="InterPro" id="IPR036679">
    <property type="entry name" value="FlgN-like_sf"/>
</dbReference>
<dbReference type="GO" id="GO:0044780">
    <property type="term" value="P:bacterial-type flagellum assembly"/>
    <property type="evidence" value="ECO:0007669"/>
    <property type="project" value="InterPro"/>
</dbReference>
<organism evidence="2 3">
    <name type="scientific">Sedimentibacter saalensis</name>
    <dbReference type="NCBI Taxonomy" id="130788"/>
    <lineage>
        <taxon>Bacteria</taxon>
        <taxon>Bacillati</taxon>
        <taxon>Bacillota</taxon>
        <taxon>Tissierellia</taxon>
        <taxon>Sedimentibacter</taxon>
    </lineage>
</organism>
<dbReference type="EMBL" id="VLKH01000008">
    <property type="protein sequence ID" value="TWH78754.1"/>
    <property type="molecule type" value="Genomic_DNA"/>
</dbReference>
<keyword evidence="1" id="KW-1005">Bacterial flagellum biogenesis</keyword>
<dbReference type="Proteomes" id="UP000315343">
    <property type="component" value="Unassembled WGS sequence"/>
</dbReference>
<comment type="caution">
    <text evidence="2">The sequence shown here is derived from an EMBL/GenBank/DDBJ whole genome shotgun (WGS) entry which is preliminary data.</text>
</comment>
<dbReference type="AlphaFoldDB" id="A0A562J6Y5"/>
<dbReference type="RefSeq" id="WP_145084850.1">
    <property type="nucleotide sequence ID" value="NZ_DAMBUX010000002.1"/>
</dbReference>
<proteinExistence type="predicted"/>
<evidence type="ECO:0000313" key="3">
    <source>
        <dbReference type="Proteomes" id="UP000315343"/>
    </source>
</evidence>
<dbReference type="Pfam" id="PF05130">
    <property type="entry name" value="FlgN"/>
    <property type="match status" value="1"/>
</dbReference>
<dbReference type="SUPFAM" id="SSF140566">
    <property type="entry name" value="FlgN-like"/>
    <property type="match status" value="1"/>
</dbReference>
<name>A0A562J6Y5_9FIRM</name>
<gene>
    <name evidence="2" type="ORF">LY60_02783</name>
</gene>
<evidence type="ECO:0000256" key="1">
    <source>
        <dbReference type="ARBA" id="ARBA00022795"/>
    </source>
</evidence>
<protein>
    <submittedName>
        <fullName evidence="2">FlgN protein</fullName>
    </submittedName>
</protein>
<accession>A0A562J6Y5</accession>
<keyword evidence="3" id="KW-1185">Reference proteome</keyword>